<protein>
    <submittedName>
        <fullName evidence="1">Uncharacterized protein</fullName>
    </submittedName>
</protein>
<evidence type="ECO:0000313" key="1">
    <source>
        <dbReference type="EMBL" id="SJE20237.1"/>
    </source>
</evidence>
<evidence type="ECO:0000313" key="2">
    <source>
        <dbReference type="Proteomes" id="UP000187717"/>
    </source>
</evidence>
<name>A0ABD7MKG2_SHISO</name>
<dbReference type="EMBL" id="FTXV01000123">
    <property type="protein sequence ID" value="SJE20237.1"/>
    <property type="molecule type" value="Genomic_DNA"/>
</dbReference>
<dbReference type="RefSeq" id="WP_129025611.1">
    <property type="nucleotide sequence ID" value="NZ_CATNOL010000087.1"/>
</dbReference>
<gene>
    <name evidence="1" type="ORF">SAMEA3356023_03574</name>
</gene>
<comment type="caution">
    <text evidence="1">The sequence shown here is derived from an EMBL/GenBank/DDBJ whole genome shotgun (WGS) entry which is preliminary data.</text>
</comment>
<sequence length="124" mass="14539">MRKKENKAKKEKFRQFFPENYDIGISLNEENQLRLFSKRNDSQDESLCKYEFSNKIKVQYIFLPYSSEIQVITDEFPLTEAGCQECTQAFKHPISMELIEEIKEAKCSVTGLVIYSKPILKLIS</sequence>
<accession>A0ABD7MKG2</accession>
<organism evidence="1 2">
    <name type="scientific">Shigella sonnei</name>
    <dbReference type="NCBI Taxonomy" id="624"/>
    <lineage>
        <taxon>Bacteria</taxon>
        <taxon>Pseudomonadati</taxon>
        <taxon>Pseudomonadota</taxon>
        <taxon>Gammaproteobacteria</taxon>
        <taxon>Enterobacterales</taxon>
        <taxon>Enterobacteriaceae</taxon>
        <taxon>Shigella</taxon>
    </lineage>
</organism>
<dbReference type="AlphaFoldDB" id="A0ABD7MKG2"/>
<dbReference type="Proteomes" id="UP000187717">
    <property type="component" value="Unassembled WGS sequence"/>
</dbReference>
<reference evidence="1 2" key="1">
    <citation type="submission" date="2017-01" db="EMBL/GenBank/DDBJ databases">
        <authorList>
            <consortium name="Pathogen Informatics"/>
        </authorList>
    </citation>
    <scope>NUCLEOTIDE SEQUENCE [LARGE SCALE GENOMIC DNA]</scope>
    <source>
        <strain evidence="1 2">3626STDY6095480</strain>
    </source>
</reference>
<proteinExistence type="predicted"/>